<reference evidence="3 4" key="1">
    <citation type="journal article" date="2017" name="Mol. Ecol.">
        <title>Comparative and population genomic landscape of Phellinus noxius: A hypervariable fungus causing root rot in trees.</title>
        <authorList>
            <person name="Chung C.L."/>
            <person name="Lee T.J."/>
            <person name="Akiba M."/>
            <person name="Lee H.H."/>
            <person name="Kuo T.H."/>
            <person name="Liu D."/>
            <person name="Ke H.M."/>
            <person name="Yokoi T."/>
            <person name="Roa M.B."/>
            <person name="Lu M.J."/>
            <person name="Chang Y.Y."/>
            <person name="Ann P.J."/>
            <person name="Tsai J.N."/>
            <person name="Chen C.Y."/>
            <person name="Tzean S.S."/>
            <person name="Ota Y."/>
            <person name="Hattori T."/>
            <person name="Sahashi N."/>
            <person name="Liou R.F."/>
            <person name="Kikuchi T."/>
            <person name="Tsai I.J."/>
        </authorList>
    </citation>
    <scope>NUCLEOTIDE SEQUENCE [LARGE SCALE GENOMIC DNA]</scope>
    <source>
        <strain evidence="3 4">FFPRI411160</strain>
    </source>
</reference>
<dbReference type="EMBL" id="NBII01000007">
    <property type="protein sequence ID" value="PAV16945.1"/>
    <property type="molecule type" value="Genomic_DNA"/>
</dbReference>
<dbReference type="OrthoDB" id="5584477at2759"/>
<feature type="region of interest" description="Disordered" evidence="1">
    <location>
        <begin position="1"/>
        <end position="80"/>
    </location>
</feature>
<dbReference type="Gene3D" id="1.10.510.10">
    <property type="entry name" value="Transferase(Phosphotransferase) domain 1"/>
    <property type="match status" value="1"/>
</dbReference>
<evidence type="ECO:0000313" key="4">
    <source>
        <dbReference type="Proteomes" id="UP000217199"/>
    </source>
</evidence>
<dbReference type="AlphaFoldDB" id="A0A286UBN1"/>
<feature type="region of interest" description="Disordered" evidence="1">
    <location>
        <begin position="602"/>
        <end position="648"/>
    </location>
</feature>
<evidence type="ECO:0000313" key="3">
    <source>
        <dbReference type="EMBL" id="PAV16945.1"/>
    </source>
</evidence>
<dbReference type="SUPFAM" id="SSF56112">
    <property type="entry name" value="Protein kinase-like (PK-like)"/>
    <property type="match status" value="1"/>
</dbReference>
<dbReference type="Pfam" id="PF17667">
    <property type="entry name" value="Pkinase_fungal"/>
    <property type="match status" value="1"/>
</dbReference>
<comment type="caution">
    <text evidence="3">The sequence shown here is derived from an EMBL/GenBank/DDBJ whole genome shotgun (WGS) entry which is preliminary data.</text>
</comment>
<keyword evidence="4" id="KW-1185">Reference proteome</keyword>
<feature type="domain" description="Fungal-type protein kinase" evidence="2">
    <location>
        <begin position="168"/>
        <end position="477"/>
    </location>
</feature>
<sequence length="648" mass="74404">MTDNTLSDSNTNSGSITPSRKTVSKLETTSHTQDGLVPQQEMSDEEESDDEVSTSAPPYSFSQETTPSTPKKTTQVCARDTPRVGRVQDNPEFKSSYVERQRRELIASLGWECFSDTIEYFFEHVLPPLQPDLKVDEIYKECIERRVLVENGQPGRYKWKKLTDTPGQAELGWDSKVEHRYDETNKKRLYTFTVNKKRYFSSTSDLLVDVKAAGLYTTGTRIFRVYEDSDMKTSLILKDYWPATIYDTEVDIRSKILANITDPKERTLVKRALLTPTRHEIVDCKKYKDTEETILRGRSPSDIYKFEVPDSVFGQKDDVNGRPQEMLKELAVNRCSSILHRKHCRIVYKEDATPYRDIKNIKDMLLVLEHSINALRVIHTMGWVHRDLSPENLYLYKDPNTEAKRGIIGDLEYAKKVGTEAGTDVRTGSFIFMSVEIIKRSFHFMDFKNSYECESSSGIYANYLHDLESILWILVWTLFVYRKDSAECVSSESTCAQKSEGDRLFAQAGMGLLHREKFLKSKETFNEKMKFIPDYFGNLKELITKFKDHLLNSYYDEEKNITSASNGPIKPTEGLVHNSILEAFRCYGIPDGDDGFELTLVNPPRSLKRSTPDEATDEKPAKKLRTGQNSNNASRVAKSQKLNINREL</sequence>
<feature type="compositionally biased region" description="Polar residues" evidence="1">
    <location>
        <begin position="1"/>
        <end position="33"/>
    </location>
</feature>
<dbReference type="InParanoid" id="A0A286UBN1"/>
<dbReference type="InterPro" id="IPR040976">
    <property type="entry name" value="Pkinase_fungal"/>
</dbReference>
<dbReference type="Proteomes" id="UP000217199">
    <property type="component" value="Unassembled WGS sequence"/>
</dbReference>
<feature type="compositionally biased region" description="Acidic residues" evidence="1">
    <location>
        <begin position="42"/>
        <end position="52"/>
    </location>
</feature>
<dbReference type="GO" id="GO:0016301">
    <property type="term" value="F:kinase activity"/>
    <property type="evidence" value="ECO:0007669"/>
    <property type="project" value="UniProtKB-KW"/>
</dbReference>
<proteinExistence type="predicted"/>
<organism evidence="3 4">
    <name type="scientific">Pyrrhoderma noxium</name>
    <dbReference type="NCBI Taxonomy" id="2282107"/>
    <lineage>
        <taxon>Eukaryota</taxon>
        <taxon>Fungi</taxon>
        <taxon>Dikarya</taxon>
        <taxon>Basidiomycota</taxon>
        <taxon>Agaricomycotina</taxon>
        <taxon>Agaricomycetes</taxon>
        <taxon>Hymenochaetales</taxon>
        <taxon>Hymenochaetaceae</taxon>
        <taxon>Pyrrhoderma</taxon>
    </lineage>
</organism>
<name>A0A286UBN1_9AGAM</name>
<feature type="compositionally biased region" description="Polar residues" evidence="1">
    <location>
        <begin position="54"/>
        <end position="76"/>
    </location>
</feature>
<dbReference type="PANTHER" id="PTHR38248:SF2">
    <property type="entry name" value="FUNK1 11"/>
    <property type="match status" value="1"/>
</dbReference>
<protein>
    <submittedName>
        <fullName evidence="3">Other 1 kinase</fullName>
    </submittedName>
</protein>
<dbReference type="PANTHER" id="PTHR38248">
    <property type="entry name" value="FUNK1 6"/>
    <property type="match status" value="1"/>
</dbReference>
<evidence type="ECO:0000256" key="1">
    <source>
        <dbReference type="SAM" id="MobiDB-lite"/>
    </source>
</evidence>
<keyword evidence="3" id="KW-0808">Transferase</keyword>
<dbReference type="STRING" id="2282107.A0A286UBN1"/>
<keyword evidence="3" id="KW-0418">Kinase</keyword>
<gene>
    <name evidence="3" type="ORF">PNOK_0700900</name>
</gene>
<evidence type="ECO:0000259" key="2">
    <source>
        <dbReference type="Pfam" id="PF17667"/>
    </source>
</evidence>
<accession>A0A286UBN1</accession>
<dbReference type="InterPro" id="IPR011009">
    <property type="entry name" value="Kinase-like_dom_sf"/>
</dbReference>